<keyword evidence="2" id="KW-1185">Reference proteome</keyword>
<sequence length="683" mass="77586">MSTSLPTDETTSISSFRLDSQDVPAFLKAFPDRAGDLEIYSATSSTISNQPGPGLTLGRWMTLMGAMLGRWMGSVTERGGRGPNAIMHRILMRMEKLEHGYWEELERRCREELERLHPGEQFPKFTPRRKPRSPSLGAPFASVFRSPPTLASVFEDISRLCLYGVHNPNILDDRRIQKNCRRLVSFLRNDNMHNRFLATYYLTTLICIMPKSIPLLLDMGTKTILRKNYTHLVLLPGQHRERGLLLAPSRRALVFLSESEVLSAIKEWDCYPHYKRPDEYALNLLRYSVTSESKLLAAGYITNKLVYELPWLIHRWRIEPSCVQSWAESSQSPDPLMRSTFSNLIVKMIPLSLDIYLGNPFNALQLVVLPLCKTLCRGTTTIQMWVKALSDGLHQMRAWLDDEDLGYYLTPEIRSNLTAVIQDISHNDAVPEVLDVASHLRQALQPFELLYGEFLREWPWPGGTQSSIIKAIAPRQRKQLCHQLTQLLLQSQCSIQDVVRVANRDIACNDEILAILGEILSGLGVGNAGAQGLIAEALGVISKQQPKSKQWSGIYKGVCLSEWPYPGSWGQVKAFYWSQYCQFEVCHFLNADSRYLSWTKIKYTSSLSPRYNPILLEGALPDEYICCMKSKHGYLVNIFSTTADDISIPEAILSHSKGPVYVLTGRNRDDGSKPYSWEEDDFL</sequence>
<dbReference type="EMBL" id="KL197753">
    <property type="protein sequence ID" value="KDQ50961.1"/>
    <property type="molecule type" value="Genomic_DNA"/>
</dbReference>
<proteinExistence type="predicted"/>
<accession>A0A067PKK8</accession>
<dbReference type="OrthoDB" id="3332327at2759"/>
<reference evidence="2" key="1">
    <citation type="journal article" date="2014" name="Proc. Natl. Acad. Sci. U.S.A.">
        <title>Extensive sampling of basidiomycete genomes demonstrates inadequacy of the white-rot/brown-rot paradigm for wood decay fungi.</title>
        <authorList>
            <person name="Riley R."/>
            <person name="Salamov A.A."/>
            <person name="Brown D.W."/>
            <person name="Nagy L.G."/>
            <person name="Floudas D."/>
            <person name="Held B.W."/>
            <person name="Levasseur A."/>
            <person name="Lombard V."/>
            <person name="Morin E."/>
            <person name="Otillar R."/>
            <person name="Lindquist E.A."/>
            <person name="Sun H."/>
            <person name="LaButti K.M."/>
            <person name="Schmutz J."/>
            <person name="Jabbour D."/>
            <person name="Luo H."/>
            <person name="Baker S.E."/>
            <person name="Pisabarro A.G."/>
            <person name="Walton J.D."/>
            <person name="Blanchette R.A."/>
            <person name="Henrissat B."/>
            <person name="Martin F."/>
            <person name="Cullen D."/>
            <person name="Hibbett D.S."/>
            <person name="Grigoriev I.V."/>
        </authorList>
    </citation>
    <scope>NUCLEOTIDE SEQUENCE [LARGE SCALE GENOMIC DNA]</scope>
    <source>
        <strain evidence="2">MUCL 33604</strain>
    </source>
</reference>
<dbReference type="AlphaFoldDB" id="A0A067PKK8"/>
<gene>
    <name evidence="1" type="ORF">JAAARDRAFT_41588</name>
</gene>
<name>A0A067PKK8_9AGAM</name>
<dbReference type="InParanoid" id="A0A067PKK8"/>
<organism evidence="1 2">
    <name type="scientific">Jaapia argillacea MUCL 33604</name>
    <dbReference type="NCBI Taxonomy" id="933084"/>
    <lineage>
        <taxon>Eukaryota</taxon>
        <taxon>Fungi</taxon>
        <taxon>Dikarya</taxon>
        <taxon>Basidiomycota</taxon>
        <taxon>Agaricomycotina</taxon>
        <taxon>Agaricomycetes</taxon>
        <taxon>Agaricomycetidae</taxon>
        <taxon>Jaapiales</taxon>
        <taxon>Jaapiaceae</taxon>
        <taxon>Jaapia</taxon>
    </lineage>
</organism>
<dbReference type="Proteomes" id="UP000027265">
    <property type="component" value="Unassembled WGS sequence"/>
</dbReference>
<dbReference type="HOGENOM" id="CLU_021648_0_0_1"/>
<evidence type="ECO:0000313" key="1">
    <source>
        <dbReference type="EMBL" id="KDQ50961.1"/>
    </source>
</evidence>
<evidence type="ECO:0000313" key="2">
    <source>
        <dbReference type="Proteomes" id="UP000027265"/>
    </source>
</evidence>
<protein>
    <submittedName>
        <fullName evidence="1">Uncharacterized protein</fullName>
    </submittedName>
</protein>